<keyword evidence="3" id="KW-0479">Metal-binding</keyword>
<dbReference type="AlphaFoldDB" id="A0A8J4V9E5"/>
<evidence type="ECO:0000256" key="4">
    <source>
        <dbReference type="ARBA" id="ARBA00022842"/>
    </source>
</evidence>
<evidence type="ECO:0000256" key="10">
    <source>
        <dbReference type="RuleBase" id="RU362132"/>
    </source>
</evidence>
<feature type="domain" description="Thiamine pyrophosphate enzyme N-terminal TPP-binding" evidence="13">
    <location>
        <begin position="16"/>
        <end position="130"/>
    </location>
</feature>
<proteinExistence type="inferred from homology"/>
<evidence type="ECO:0000256" key="9">
    <source>
        <dbReference type="ARBA" id="ARBA00044518"/>
    </source>
</evidence>
<evidence type="ECO:0000259" key="11">
    <source>
        <dbReference type="Pfam" id="PF00205"/>
    </source>
</evidence>
<comment type="catalytic activity">
    <reaction evidence="8">
        <text>an (R)-2-hydroxy-long-chain-fatty acyl-CoA = a long-chain fatty aldehyde + formyl-CoA</text>
        <dbReference type="Rhea" id="RHEA:67444"/>
        <dbReference type="ChEBI" id="CHEBI:17176"/>
        <dbReference type="ChEBI" id="CHEBI:57376"/>
        <dbReference type="ChEBI" id="CHEBI:170012"/>
        <dbReference type="EC" id="4.1.2.63"/>
    </reaction>
    <physiologicalReaction direction="left-to-right" evidence="8">
        <dbReference type="Rhea" id="RHEA:67445"/>
    </physiologicalReaction>
</comment>
<dbReference type="Gene3D" id="3.40.50.970">
    <property type="match status" value="2"/>
</dbReference>
<evidence type="ECO:0000256" key="8">
    <source>
        <dbReference type="ARBA" id="ARBA00044454"/>
    </source>
</evidence>
<dbReference type="SUPFAM" id="SSF52518">
    <property type="entry name" value="Thiamin diphosphate-binding fold (THDP-binding)"/>
    <property type="match status" value="2"/>
</dbReference>
<feature type="domain" description="Thiamine pyrophosphate enzyme TPP-binding" evidence="12">
    <location>
        <begin position="412"/>
        <end position="559"/>
    </location>
</feature>
<sequence length="581" mass="63600">MTTTTTTTSTTTILGTEFIARTIANNINSISKVFGIVGVPITPIAYALQKEGIEFYGFRNEQSCSYASSVAGYLSAKPSICMTVSGPGMVHALAGVLNAMSNGWPMILLSSSISTNDIGKGAFQEAEQLKLSTCYCKKSFNVIDINQFPDILKEAIETSVHGRPGPVYIQLPTNVIHSKSVEIPTPMPMANISVAKEPIEQPLIDSTIQLLKSSKKPLIIGGKGASLARCEDQLGQFVSQSKIPFLPSPMGKGLIADDSEYVVSAARSFALKNADTILVLGARMNWMFNFGSSPTFSSNVKFIIIDIDANESKSNVNIVPTIGIQNDINQFLLQLNQSWSNHNNNNNNNNGYQEWWSQLKPEIESKSKLLLQLLKQPQINTTDYLTYHQVYNQLVCSKLFDAEQTIFVNEGANTMDIGRLCITHNRPRCRLDAGTLGTMGVGVGYAIAAAIVCPQQKVVCVQGDSAFGFSAMEVEVAKRYHLPIVFIVLNNNGIYEGLESMEDPKYHESTRSAALSLPPTSLSFDTHYEKIIEAFGCPGFYLDNLVDIDRICQQITSNQVELPCLLNIKIKPTGSKPKIVH</sequence>
<feature type="domain" description="Thiamine pyrophosphate enzyme central" evidence="11">
    <location>
        <begin position="204"/>
        <end position="335"/>
    </location>
</feature>
<comment type="similarity">
    <text evidence="2 10">Belongs to the TPP enzyme family.</text>
</comment>
<dbReference type="PANTHER" id="PTHR43710">
    <property type="entry name" value="2-HYDROXYACYL-COA LYASE"/>
    <property type="match status" value="1"/>
</dbReference>
<dbReference type="Pfam" id="PF02776">
    <property type="entry name" value="TPP_enzyme_N"/>
    <property type="match status" value="1"/>
</dbReference>
<evidence type="ECO:0000256" key="1">
    <source>
        <dbReference type="ARBA" id="ARBA00001964"/>
    </source>
</evidence>
<keyword evidence="15" id="KW-1185">Reference proteome</keyword>
<comment type="cofactor">
    <cofactor evidence="1">
        <name>thiamine diphosphate</name>
        <dbReference type="ChEBI" id="CHEBI:58937"/>
    </cofactor>
</comment>
<protein>
    <recommendedName>
        <fullName evidence="9">2-hydroxyacyl-CoA lyase</fullName>
        <ecNumber evidence="9">4.1.2.63</ecNumber>
    </recommendedName>
</protein>
<evidence type="ECO:0000256" key="7">
    <source>
        <dbReference type="ARBA" id="ARBA00044451"/>
    </source>
</evidence>
<dbReference type="GO" id="GO:0001561">
    <property type="term" value="P:fatty acid alpha-oxidation"/>
    <property type="evidence" value="ECO:0007669"/>
    <property type="project" value="TreeGrafter"/>
</dbReference>
<dbReference type="InterPro" id="IPR000399">
    <property type="entry name" value="TPP-bd_CS"/>
</dbReference>
<dbReference type="InterPro" id="IPR029035">
    <property type="entry name" value="DHS-like_NAD/FAD-binding_dom"/>
</dbReference>
<comment type="catalytic activity">
    <reaction evidence="7">
        <text>a 2-hydroxy-3-methyl fatty acyl-CoA = a 2-methyl-branched fatty aldehyde + formyl-CoA</text>
        <dbReference type="Rhea" id="RHEA:25375"/>
        <dbReference type="ChEBI" id="CHEBI:49188"/>
        <dbReference type="ChEBI" id="CHEBI:57376"/>
        <dbReference type="ChEBI" id="CHEBI:58783"/>
        <dbReference type="EC" id="4.1.2.63"/>
    </reaction>
    <physiologicalReaction direction="left-to-right" evidence="7">
        <dbReference type="Rhea" id="RHEA:25376"/>
    </physiologicalReaction>
</comment>
<dbReference type="Gene3D" id="3.40.50.1220">
    <property type="entry name" value="TPP-binding domain"/>
    <property type="match status" value="1"/>
</dbReference>
<dbReference type="Proteomes" id="UP000695562">
    <property type="component" value="Unassembled WGS sequence"/>
</dbReference>
<dbReference type="PROSITE" id="PS00187">
    <property type="entry name" value="TPP_ENZYMES"/>
    <property type="match status" value="1"/>
</dbReference>
<name>A0A8J4V9E5_9MYCE</name>
<evidence type="ECO:0000256" key="6">
    <source>
        <dbReference type="ARBA" id="ARBA00023239"/>
    </source>
</evidence>
<dbReference type="CDD" id="cd07035">
    <property type="entry name" value="TPP_PYR_POX_like"/>
    <property type="match status" value="1"/>
</dbReference>
<keyword evidence="6" id="KW-0456">Lyase</keyword>
<dbReference type="Pfam" id="PF00205">
    <property type="entry name" value="TPP_enzyme_M"/>
    <property type="match status" value="1"/>
</dbReference>
<dbReference type="Pfam" id="PF02775">
    <property type="entry name" value="TPP_enzyme_C"/>
    <property type="match status" value="1"/>
</dbReference>
<dbReference type="InterPro" id="IPR011766">
    <property type="entry name" value="TPP_enzyme_TPP-bd"/>
</dbReference>
<evidence type="ECO:0000313" key="14">
    <source>
        <dbReference type="EMBL" id="KAF2076019.1"/>
    </source>
</evidence>
<comment type="caution">
    <text evidence="14">The sequence shown here is derived from an EMBL/GenBank/DDBJ whole genome shotgun (WGS) entry which is preliminary data.</text>
</comment>
<dbReference type="EC" id="4.1.2.63" evidence="9"/>
<gene>
    <name evidence="14" type="ORF">CYY_002679</name>
</gene>
<dbReference type="InterPro" id="IPR012001">
    <property type="entry name" value="Thiamin_PyroP_enz_TPP-bd_dom"/>
</dbReference>
<dbReference type="GO" id="GO:0106359">
    <property type="term" value="F:2-hydroxyacyl-CoA lyase activity"/>
    <property type="evidence" value="ECO:0007669"/>
    <property type="project" value="UniProtKB-EC"/>
</dbReference>
<dbReference type="PANTHER" id="PTHR43710:SF2">
    <property type="entry name" value="2-HYDROXYACYL-COA LYASE 1"/>
    <property type="match status" value="1"/>
</dbReference>
<evidence type="ECO:0000256" key="5">
    <source>
        <dbReference type="ARBA" id="ARBA00023052"/>
    </source>
</evidence>
<evidence type="ECO:0000259" key="12">
    <source>
        <dbReference type="Pfam" id="PF02775"/>
    </source>
</evidence>
<organism evidence="14 15">
    <name type="scientific">Polysphondylium violaceum</name>
    <dbReference type="NCBI Taxonomy" id="133409"/>
    <lineage>
        <taxon>Eukaryota</taxon>
        <taxon>Amoebozoa</taxon>
        <taxon>Evosea</taxon>
        <taxon>Eumycetozoa</taxon>
        <taxon>Dictyostelia</taxon>
        <taxon>Dictyosteliales</taxon>
        <taxon>Dictyosteliaceae</taxon>
        <taxon>Polysphondylium</taxon>
    </lineage>
</organism>
<evidence type="ECO:0000259" key="13">
    <source>
        <dbReference type="Pfam" id="PF02776"/>
    </source>
</evidence>
<reference evidence="14" key="1">
    <citation type="submission" date="2020-01" db="EMBL/GenBank/DDBJ databases">
        <title>Development of genomics and gene disruption for Polysphondylium violaceum indicates a role for the polyketide synthase stlB in stalk morphogenesis.</title>
        <authorList>
            <person name="Narita B."/>
            <person name="Kawabe Y."/>
            <person name="Kin K."/>
            <person name="Saito T."/>
            <person name="Gibbs R."/>
            <person name="Kuspa A."/>
            <person name="Muzny D."/>
            <person name="Queller D."/>
            <person name="Richards S."/>
            <person name="Strassman J."/>
            <person name="Sucgang R."/>
            <person name="Worley K."/>
            <person name="Schaap P."/>
        </authorList>
    </citation>
    <scope>NUCLEOTIDE SEQUENCE</scope>
    <source>
        <strain evidence="14">QSvi11</strain>
    </source>
</reference>
<dbReference type="CDD" id="cd02004">
    <property type="entry name" value="TPP_BZL_OCoD_HPCL"/>
    <property type="match status" value="1"/>
</dbReference>
<dbReference type="GO" id="GO:0005777">
    <property type="term" value="C:peroxisome"/>
    <property type="evidence" value="ECO:0007669"/>
    <property type="project" value="TreeGrafter"/>
</dbReference>
<dbReference type="InterPro" id="IPR029061">
    <property type="entry name" value="THDP-binding"/>
</dbReference>
<dbReference type="OrthoDB" id="10006023at2759"/>
<accession>A0A8J4V9E5</accession>
<dbReference type="GO" id="GO:0030976">
    <property type="term" value="F:thiamine pyrophosphate binding"/>
    <property type="evidence" value="ECO:0007669"/>
    <property type="project" value="InterPro"/>
</dbReference>
<dbReference type="EMBL" id="AJWJ01000076">
    <property type="protein sequence ID" value="KAF2076019.1"/>
    <property type="molecule type" value="Genomic_DNA"/>
</dbReference>
<dbReference type="GO" id="GO:0000287">
    <property type="term" value="F:magnesium ion binding"/>
    <property type="evidence" value="ECO:0007669"/>
    <property type="project" value="InterPro"/>
</dbReference>
<dbReference type="InterPro" id="IPR045025">
    <property type="entry name" value="HACL1-like"/>
</dbReference>
<dbReference type="InterPro" id="IPR012000">
    <property type="entry name" value="Thiamin_PyroP_enz_cen_dom"/>
</dbReference>
<evidence type="ECO:0000256" key="2">
    <source>
        <dbReference type="ARBA" id="ARBA00007812"/>
    </source>
</evidence>
<keyword evidence="5 10" id="KW-0786">Thiamine pyrophosphate</keyword>
<evidence type="ECO:0000313" key="15">
    <source>
        <dbReference type="Proteomes" id="UP000695562"/>
    </source>
</evidence>
<keyword evidence="4" id="KW-0460">Magnesium</keyword>
<dbReference type="SUPFAM" id="SSF52467">
    <property type="entry name" value="DHS-like NAD/FAD-binding domain"/>
    <property type="match status" value="1"/>
</dbReference>
<evidence type="ECO:0000256" key="3">
    <source>
        <dbReference type="ARBA" id="ARBA00022723"/>
    </source>
</evidence>